<dbReference type="PROSITE" id="PS00080">
    <property type="entry name" value="MULTICOPPER_OXIDASE2"/>
    <property type="match status" value="1"/>
</dbReference>
<dbReference type="Gene3D" id="2.60.40.420">
    <property type="entry name" value="Cupredoxins - blue copper proteins"/>
    <property type="match status" value="1"/>
</dbReference>
<dbReference type="Pfam" id="PF07731">
    <property type="entry name" value="Cu-oxidase_2"/>
    <property type="match status" value="1"/>
</dbReference>
<dbReference type="InterPro" id="IPR011706">
    <property type="entry name" value="Cu-oxidase_C"/>
</dbReference>
<comment type="subcellular location">
    <subcellularLocation>
        <location evidence="1">Periplasm</location>
    </subcellularLocation>
</comment>
<feature type="chain" id="PRO_5045128861" evidence="5">
    <location>
        <begin position="30"/>
        <end position="477"/>
    </location>
</feature>
<dbReference type="SUPFAM" id="SSF49503">
    <property type="entry name" value="Cupredoxins"/>
    <property type="match status" value="2"/>
</dbReference>
<keyword evidence="2" id="KW-0479">Metal-binding</keyword>
<evidence type="ECO:0000256" key="5">
    <source>
        <dbReference type="SAM" id="SignalP"/>
    </source>
</evidence>
<evidence type="ECO:0000313" key="9">
    <source>
        <dbReference type="Proteomes" id="UP000682982"/>
    </source>
</evidence>
<feature type="signal peptide" evidence="5">
    <location>
        <begin position="1"/>
        <end position="29"/>
    </location>
</feature>
<dbReference type="Proteomes" id="UP000682982">
    <property type="component" value="Unassembled WGS sequence"/>
</dbReference>
<dbReference type="InterPro" id="IPR011707">
    <property type="entry name" value="Cu-oxidase-like_N"/>
</dbReference>
<evidence type="ECO:0000259" key="6">
    <source>
        <dbReference type="Pfam" id="PF07731"/>
    </source>
</evidence>
<dbReference type="RefSeq" id="WP_212678909.1">
    <property type="nucleotide sequence ID" value="NZ_JAGSPK010000003.1"/>
</dbReference>
<sequence>MNSRRNFFKFAGIAGGALAASAVSKVALAALPEITTQTSPDTMPPLVPANGRPYNPVVTLNGWTLPWRMKNGVKEFHLVAEPVVREMAPGMKAHLWGYNGQSPGPTIEVVEGDRVRIFVTNRLPEHTSVHWHGQRLPNGMDGVSGLTQPAIQPGKTFVYEFVARRPGTFMYHPHADEMTQMAMGMMGSWITHPKNKHPLIADVDRDFVFLLNAYDVEPGASRPNIMTMTEFNLWSWNSRVFPGIDTLNVRKNDKVRIRVGNLTMTNHPIHLHGHEFTVTGTDGGAIPKTARWPEVTTDIGVGQMRQIEFIADEEGDWALHCHKSHHTMNAMGHSVPSMIGVDHKDVADKISRLIPAYMTMGDKGMADMGMMEMPLPENTLPMMTGEGPFGGVEMGGMFSVLKVRKDQKPGDYKDPGWYAHPKGTAAYEYQGDTAGLGEPVRPATATDHAGMHHHHAPASAEKEIEVQVVKPKGHEGH</sequence>
<proteinExistence type="predicted"/>
<evidence type="ECO:0000256" key="4">
    <source>
        <dbReference type="SAM" id="MobiDB-lite"/>
    </source>
</evidence>
<keyword evidence="5" id="KW-0732">Signal</keyword>
<dbReference type="InterPro" id="IPR008972">
    <property type="entry name" value="Cupredoxin"/>
</dbReference>
<dbReference type="EMBL" id="JAGSPK010000003">
    <property type="protein sequence ID" value="MBR7792894.1"/>
    <property type="molecule type" value="Genomic_DNA"/>
</dbReference>
<feature type="region of interest" description="Disordered" evidence="4">
    <location>
        <begin position="432"/>
        <end position="462"/>
    </location>
</feature>
<dbReference type="NCBIfam" id="TIGR01409">
    <property type="entry name" value="TAT_signal_seq"/>
    <property type="match status" value="1"/>
</dbReference>
<dbReference type="InterPro" id="IPR002355">
    <property type="entry name" value="Cu_oxidase_Cu_BS"/>
</dbReference>
<reference evidence="8 9" key="1">
    <citation type="submission" date="2021-04" db="EMBL/GenBank/DDBJ databases">
        <title>novel species isolated from subtropical streams in China.</title>
        <authorList>
            <person name="Lu H."/>
        </authorList>
    </citation>
    <scope>NUCLEOTIDE SEQUENCE [LARGE SCALE GENOMIC DNA]</scope>
    <source>
        <strain evidence="8 9">FT147W</strain>
    </source>
</reference>
<dbReference type="InterPro" id="IPR045087">
    <property type="entry name" value="Cu-oxidase_fam"/>
</dbReference>
<evidence type="ECO:0000259" key="7">
    <source>
        <dbReference type="Pfam" id="PF07732"/>
    </source>
</evidence>
<feature type="domain" description="Plastocyanin-like" evidence="6">
    <location>
        <begin position="220"/>
        <end position="335"/>
    </location>
</feature>
<organism evidence="8 9">
    <name type="scientific">Undibacterium rivi</name>
    <dbReference type="NCBI Taxonomy" id="2828729"/>
    <lineage>
        <taxon>Bacteria</taxon>
        <taxon>Pseudomonadati</taxon>
        <taxon>Pseudomonadota</taxon>
        <taxon>Betaproteobacteria</taxon>
        <taxon>Burkholderiales</taxon>
        <taxon>Oxalobacteraceae</taxon>
        <taxon>Undibacterium</taxon>
    </lineage>
</organism>
<dbReference type="PROSITE" id="PS51318">
    <property type="entry name" value="TAT"/>
    <property type="match status" value="1"/>
</dbReference>
<dbReference type="CDD" id="cd04202">
    <property type="entry name" value="CuRO_D2_2dMcoN_like"/>
    <property type="match status" value="1"/>
</dbReference>
<gene>
    <name evidence="8" type="ORF">KDM87_09830</name>
</gene>
<keyword evidence="9" id="KW-1185">Reference proteome</keyword>
<evidence type="ECO:0000313" key="8">
    <source>
        <dbReference type="EMBL" id="MBR7792894.1"/>
    </source>
</evidence>
<evidence type="ECO:0000256" key="2">
    <source>
        <dbReference type="ARBA" id="ARBA00022723"/>
    </source>
</evidence>
<keyword evidence="3" id="KW-0560">Oxidoreductase</keyword>
<dbReference type="PANTHER" id="PTHR11709">
    <property type="entry name" value="MULTI-COPPER OXIDASE"/>
    <property type="match status" value="1"/>
</dbReference>
<dbReference type="InterPro" id="IPR006311">
    <property type="entry name" value="TAT_signal"/>
</dbReference>
<feature type="domain" description="Plastocyanin-like" evidence="7">
    <location>
        <begin position="87"/>
        <end position="195"/>
    </location>
</feature>
<protein>
    <submittedName>
        <fullName evidence="8">Copper oxidase</fullName>
    </submittedName>
</protein>
<name>A0ABS5H450_9BURK</name>
<dbReference type="CDD" id="cd13860">
    <property type="entry name" value="CuRO_1_2dMco_1"/>
    <property type="match status" value="1"/>
</dbReference>
<comment type="caution">
    <text evidence="8">The sequence shown here is derived from an EMBL/GenBank/DDBJ whole genome shotgun (WGS) entry which is preliminary data.</text>
</comment>
<evidence type="ECO:0000256" key="1">
    <source>
        <dbReference type="ARBA" id="ARBA00004418"/>
    </source>
</evidence>
<dbReference type="InterPro" id="IPR019546">
    <property type="entry name" value="TAT_signal_bac_arc"/>
</dbReference>
<evidence type="ECO:0000256" key="3">
    <source>
        <dbReference type="ARBA" id="ARBA00023002"/>
    </source>
</evidence>
<dbReference type="Pfam" id="PF07732">
    <property type="entry name" value="Cu-oxidase_3"/>
    <property type="match status" value="1"/>
</dbReference>
<accession>A0ABS5H450</accession>